<evidence type="ECO:0000256" key="1">
    <source>
        <dbReference type="ARBA" id="ARBA00008532"/>
    </source>
</evidence>
<dbReference type="InterPro" id="IPR033199">
    <property type="entry name" value="DDAH-like"/>
</dbReference>
<organism evidence="5 6">
    <name type="scientific">Ornithinimicrobium ciconiae</name>
    <dbReference type="NCBI Taxonomy" id="2594265"/>
    <lineage>
        <taxon>Bacteria</taxon>
        <taxon>Bacillati</taxon>
        <taxon>Actinomycetota</taxon>
        <taxon>Actinomycetes</taxon>
        <taxon>Micrococcales</taxon>
        <taxon>Ornithinimicrobiaceae</taxon>
        <taxon>Ornithinimicrobium</taxon>
    </lineage>
</organism>
<accession>A0A516G6R9</accession>
<dbReference type="Gene3D" id="3.75.10.10">
    <property type="entry name" value="L-arginine/glycine Amidinotransferase, Chain A"/>
    <property type="match status" value="1"/>
</dbReference>
<feature type="compositionally biased region" description="Polar residues" evidence="4">
    <location>
        <begin position="115"/>
        <end position="132"/>
    </location>
</feature>
<feature type="active site" description="Nucleophile" evidence="3">
    <location>
        <position position="271"/>
    </location>
</feature>
<reference evidence="5 6" key="1">
    <citation type="submission" date="2019-07" db="EMBL/GenBank/DDBJ databases">
        <title>complete genome sequencing of Ornithinimicrobium sp. H23M54.</title>
        <authorList>
            <person name="Bae J.-W."/>
            <person name="Lee S.-Y."/>
        </authorList>
    </citation>
    <scope>NUCLEOTIDE SEQUENCE [LARGE SCALE GENOMIC DNA]</scope>
    <source>
        <strain evidence="5 6">H23M54</strain>
    </source>
</reference>
<keyword evidence="6" id="KW-1185">Reference proteome</keyword>
<dbReference type="PANTHER" id="PTHR12737:SF9">
    <property type="entry name" value="DIMETHYLARGININASE"/>
    <property type="match status" value="1"/>
</dbReference>
<evidence type="ECO:0000313" key="6">
    <source>
        <dbReference type="Proteomes" id="UP000315395"/>
    </source>
</evidence>
<evidence type="ECO:0000256" key="2">
    <source>
        <dbReference type="ARBA" id="ARBA00022801"/>
    </source>
</evidence>
<evidence type="ECO:0000313" key="5">
    <source>
        <dbReference type="EMBL" id="QDO87213.1"/>
    </source>
</evidence>
<name>A0A516G6R9_9MICO</name>
<dbReference type="GO" id="GO:0045429">
    <property type="term" value="P:positive regulation of nitric oxide biosynthetic process"/>
    <property type="evidence" value="ECO:0007669"/>
    <property type="project" value="TreeGrafter"/>
</dbReference>
<gene>
    <name evidence="5" type="ORF">FNH13_01795</name>
</gene>
<proteinExistence type="inferred from homology"/>
<sequence length="280" mass="29349">MPRAFVRRPSPRLAEGLVTHVERSDSVDAGRALQQWEAYCAALTTAGYALTEVPPSPEHPDSVFVEDALVVVGDLAVVTAPGAPERSDEVTGVRLAAHDLGLTVVELTEEPALAEQSTSAEGQASRAGQASTEPAHLDGGDVLKVGQTLYVGVGGRTTSAGARALDRAVAGTGRTVTAVPIAKTLHLKSQVTALPDGTVVGYAPLVDDVSQWPHFLEVPEPEGAHVIALGEQTVLMSDAAPRSAQLFRSRGLEVVSLDVSEFVKVEGCVTCLSVRLHPWD</sequence>
<evidence type="ECO:0000256" key="4">
    <source>
        <dbReference type="SAM" id="MobiDB-lite"/>
    </source>
</evidence>
<dbReference type="GO" id="GO:0016597">
    <property type="term" value="F:amino acid binding"/>
    <property type="evidence" value="ECO:0007669"/>
    <property type="project" value="TreeGrafter"/>
</dbReference>
<dbReference type="OrthoDB" id="3196313at2"/>
<dbReference type="KEGG" id="orz:FNH13_01795"/>
<feature type="active site" description="Proton donor" evidence="3">
    <location>
        <position position="186"/>
    </location>
</feature>
<dbReference type="SUPFAM" id="SSF55909">
    <property type="entry name" value="Pentein"/>
    <property type="match status" value="1"/>
</dbReference>
<dbReference type="RefSeq" id="WP_143781871.1">
    <property type="nucleotide sequence ID" value="NZ_CP041616.1"/>
</dbReference>
<dbReference type="Proteomes" id="UP000315395">
    <property type="component" value="Chromosome"/>
</dbReference>
<dbReference type="AlphaFoldDB" id="A0A516G6R9"/>
<dbReference type="PANTHER" id="PTHR12737">
    <property type="entry name" value="DIMETHYLARGININE DIMETHYLAMINOHYDROLASE"/>
    <property type="match status" value="1"/>
</dbReference>
<feature type="region of interest" description="Disordered" evidence="4">
    <location>
        <begin position="112"/>
        <end position="140"/>
    </location>
</feature>
<dbReference type="GO" id="GO:0006525">
    <property type="term" value="P:arginine metabolic process"/>
    <property type="evidence" value="ECO:0007669"/>
    <property type="project" value="TreeGrafter"/>
</dbReference>
<dbReference type="GO" id="GO:0000052">
    <property type="term" value="P:citrulline metabolic process"/>
    <property type="evidence" value="ECO:0007669"/>
    <property type="project" value="TreeGrafter"/>
</dbReference>
<protein>
    <submittedName>
        <fullName evidence="5">N(G),N(G)-dimethylarginine dimethylaminohydrolase</fullName>
    </submittedName>
</protein>
<dbReference type="GO" id="GO:0016403">
    <property type="term" value="F:dimethylargininase activity"/>
    <property type="evidence" value="ECO:0007669"/>
    <property type="project" value="TreeGrafter"/>
</dbReference>
<keyword evidence="2 5" id="KW-0378">Hydrolase</keyword>
<comment type="similarity">
    <text evidence="1">Belongs to the DDAH family.</text>
</comment>
<evidence type="ECO:0000256" key="3">
    <source>
        <dbReference type="PIRSR" id="PIRSR633199-1"/>
    </source>
</evidence>
<dbReference type="EMBL" id="CP041616">
    <property type="protein sequence ID" value="QDO87213.1"/>
    <property type="molecule type" value="Genomic_DNA"/>
</dbReference>